<keyword evidence="3" id="KW-1185">Reference proteome</keyword>
<feature type="transmembrane region" description="Helical" evidence="1">
    <location>
        <begin position="33"/>
        <end position="51"/>
    </location>
</feature>
<gene>
    <name evidence="2" type="ORF">GCM10010873_29320</name>
</gene>
<accession>A0AA37TUP2</accession>
<dbReference type="Proteomes" id="UP001157355">
    <property type="component" value="Unassembled WGS sequence"/>
</dbReference>
<feature type="transmembrane region" description="Helical" evidence="1">
    <location>
        <begin position="7"/>
        <end position="27"/>
    </location>
</feature>
<evidence type="ECO:0000256" key="1">
    <source>
        <dbReference type="SAM" id="Phobius"/>
    </source>
</evidence>
<keyword evidence="1" id="KW-0812">Transmembrane</keyword>
<evidence type="ECO:0000313" key="3">
    <source>
        <dbReference type="Proteomes" id="UP001157355"/>
    </source>
</evidence>
<feature type="transmembrane region" description="Helical" evidence="1">
    <location>
        <begin position="71"/>
        <end position="93"/>
    </location>
</feature>
<reference evidence="2 3" key="1">
    <citation type="journal article" date="2014" name="Int. J. Syst. Evol. Microbiol.">
        <title>Complete genome sequence of Corynebacterium casei LMG S-19264T (=DSM 44701T), isolated from a smear-ripened cheese.</title>
        <authorList>
            <consortium name="US DOE Joint Genome Institute (JGI-PGF)"/>
            <person name="Walter F."/>
            <person name="Albersmeier A."/>
            <person name="Kalinowski J."/>
            <person name="Ruckert C."/>
        </authorList>
    </citation>
    <scope>NUCLEOTIDE SEQUENCE [LARGE SCALE GENOMIC DNA]</scope>
    <source>
        <strain evidence="2 3">NBRC 111766</strain>
    </source>
</reference>
<protein>
    <submittedName>
        <fullName evidence="2">Uncharacterized protein</fullName>
    </submittedName>
</protein>
<feature type="transmembrane region" description="Helical" evidence="1">
    <location>
        <begin position="113"/>
        <end position="136"/>
    </location>
</feature>
<organism evidence="2 3">
    <name type="scientific">Cypionkella aquatica</name>
    <dbReference type="NCBI Taxonomy" id="1756042"/>
    <lineage>
        <taxon>Bacteria</taxon>
        <taxon>Pseudomonadati</taxon>
        <taxon>Pseudomonadota</taxon>
        <taxon>Alphaproteobacteria</taxon>
        <taxon>Rhodobacterales</taxon>
        <taxon>Paracoccaceae</taxon>
        <taxon>Cypionkella</taxon>
    </lineage>
</organism>
<sequence length="152" mass="15909">MLTRLGLRFLAMLLLTAVAIVSLVTMFETMIRAQLSFGTALVVVLPLLVAARSSGALLVAHTQCAATLRQIIGYGLWCAVLGLIGLSCITLLLQLVAKADPRDLLRLFASRPATALAVLALAFGTCAVITCTGFALGTRAQARLLPTVSAKS</sequence>
<keyword evidence="1" id="KW-0472">Membrane</keyword>
<name>A0AA37TUP2_9RHOB</name>
<proteinExistence type="predicted"/>
<dbReference type="AlphaFoldDB" id="A0AA37TUP2"/>
<comment type="caution">
    <text evidence="2">The sequence shown here is derived from an EMBL/GenBank/DDBJ whole genome shotgun (WGS) entry which is preliminary data.</text>
</comment>
<dbReference type="EMBL" id="BSPP01000010">
    <property type="protein sequence ID" value="GLS87958.1"/>
    <property type="molecule type" value="Genomic_DNA"/>
</dbReference>
<evidence type="ECO:0000313" key="2">
    <source>
        <dbReference type="EMBL" id="GLS87958.1"/>
    </source>
</evidence>
<keyword evidence="1" id="KW-1133">Transmembrane helix</keyword>